<dbReference type="GO" id="GO:0005923">
    <property type="term" value="C:bicellular tight junction"/>
    <property type="evidence" value="ECO:0007669"/>
    <property type="project" value="UniProtKB-SubCell"/>
</dbReference>
<evidence type="ECO:0000256" key="1">
    <source>
        <dbReference type="ARBA" id="ARBA00004435"/>
    </source>
</evidence>
<dbReference type="Proteomes" id="UP000587697">
    <property type="component" value="Unassembled WGS sequence"/>
</dbReference>
<reference evidence="11 12" key="1">
    <citation type="submission" date="2019-09" db="EMBL/GenBank/DDBJ databases">
        <title>Bird 10,000 Genomes (B10K) Project - Family phase.</title>
        <authorList>
            <person name="Zhang G."/>
        </authorList>
    </citation>
    <scope>NUCLEOTIDE SEQUENCE [LARGE SCALE GENOMIC DNA]</scope>
    <source>
        <strain evidence="11">B10K-DU-002-26</strain>
        <tissue evidence="11">Muscle</tissue>
    </source>
</reference>
<evidence type="ECO:0000313" key="12">
    <source>
        <dbReference type="Proteomes" id="UP000587697"/>
    </source>
</evidence>
<dbReference type="PANTHER" id="PTHR12002">
    <property type="entry name" value="CLAUDIN"/>
    <property type="match status" value="1"/>
</dbReference>
<evidence type="ECO:0000313" key="11">
    <source>
        <dbReference type="EMBL" id="NXR67015.1"/>
    </source>
</evidence>
<evidence type="ECO:0000256" key="2">
    <source>
        <dbReference type="ARBA" id="ARBA00004651"/>
    </source>
</evidence>
<evidence type="ECO:0000256" key="3">
    <source>
        <dbReference type="ARBA" id="ARBA00008295"/>
    </source>
</evidence>
<sequence>MGAVLQVTAFGLVLLSTLFLLLATCTDCWIVNADDILEVSREITTKREYVTNMQDEVRTCDQYDSILADHPVKIVVTRTLMITADLLAHLTLATLVLGLDCIMFLEEDPCVKLRTCYGAGVTLRAESILRLTGSMWYAVDIYVEKAMLVSHNIFLGVHYDFGWSCWLGMSGSTGCFLVSVLLTCCLY</sequence>
<comment type="caution">
    <text evidence="11">The sequence shown here is derived from an EMBL/GenBank/DDBJ whole genome shotgun (WGS) entry which is preliminary data.</text>
</comment>
<dbReference type="Gene3D" id="1.20.140.150">
    <property type="match status" value="1"/>
</dbReference>
<gene>
    <name evidence="11" type="primary">Cldn16_1</name>
    <name evidence="11" type="ORF">RHASIB_R14020</name>
</gene>
<evidence type="ECO:0000256" key="7">
    <source>
        <dbReference type="ARBA" id="ARBA00022949"/>
    </source>
</evidence>
<evidence type="ECO:0000256" key="5">
    <source>
        <dbReference type="ARBA" id="ARBA00022475"/>
    </source>
</evidence>
<comment type="similarity">
    <text evidence="3">Belongs to the claudin family.</text>
</comment>
<accession>A0A7L2N4G1</accession>
<keyword evidence="12" id="KW-1185">Reference proteome</keyword>
<dbReference type="GO" id="GO:0005198">
    <property type="term" value="F:structural molecule activity"/>
    <property type="evidence" value="ECO:0007669"/>
    <property type="project" value="InterPro"/>
</dbReference>
<keyword evidence="4" id="KW-0796">Tight junction</keyword>
<keyword evidence="8" id="KW-1133">Transmembrane helix</keyword>
<feature type="signal peptide" evidence="10">
    <location>
        <begin position="1"/>
        <end position="33"/>
    </location>
</feature>
<dbReference type="AlphaFoldDB" id="A0A7L2N4G1"/>
<dbReference type="InterPro" id="IPR003927">
    <property type="entry name" value="Claudin16"/>
</dbReference>
<feature type="chain" id="PRO_5029877981" evidence="10">
    <location>
        <begin position="34"/>
        <end position="187"/>
    </location>
</feature>
<keyword evidence="5" id="KW-1003">Cell membrane</keyword>
<feature type="non-terminal residue" evidence="11">
    <location>
        <position position="187"/>
    </location>
</feature>
<evidence type="ECO:0000256" key="4">
    <source>
        <dbReference type="ARBA" id="ARBA00022427"/>
    </source>
</evidence>
<keyword evidence="7" id="KW-0965">Cell junction</keyword>
<proteinExistence type="inferred from homology"/>
<dbReference type="GO" id="GO:0005886">
    <property type="term" value="C:plasma membrane"/>
    <property type="evidence" value="ECO:0007669"/>
    <property type="project" value="UniProtKB-SubCell"/>
</dbReference>
<evidence type="ECO:0000256" key="6">
    <source>
        <dbReference type="ARBA" id="ARBA00022692"/>
    </source>
</evidence>
<dbReference type="PRINTS" id="PR01447">
    <property type="entry name" value="CLAUDIN16"/>
</dbReference>
<comment type="subcellular location">
    <subcellularLocation>
        <location evidence="1">Cell junction</location>
        <location evidence="1">Tight junction</location>
    </subcellularLocation>
    <subcellularLocation>
        <location evidence="2">Cell membrane</location>
        <topology evidence="2">Multi-pass membrane protein</topology>
    </subcellularLocation>
</comment>
<protein>
    <submittedName>
        <fullName evidence="11">CLD16 protein</fullName>
    </submittedName>
</protein>
<evidence type="ECO:0000256" key="9">
    <source>
        <dbReference type="ARBA" id="ARBA00023136"/>
    </source>
</evidence>
<keyword evidence="10" id="KW-0732">Signal</keyword>
<keyword evidence="6" id="KW-0812">Transmembrane</keyword>
<keyword evidence="9" id="KW-0472">Membrane</keyword>
<feature type="non-terminal residue" evidence="11">
    <location>
        <position position="1"/>
    </location>
</feature>
<dbReference type="InterPro" id="IPR006187">
    <property type="entry name" value="Claudin"/>
</dbReference>
<dbReference type="EMBL" id="VWYO01020435">
    <property type="protein sequence ID" value="NXR67015.1"/>
    <property type="molecule type" value="Genomic_DNA"/>
</dbReference>
<organism evidence="11 12">
    <name type="scientific">Rhadina sibilatrix</name>
    <dbReference type="NCBI Taxonomy" id="2585818"/>
    <lineage>
        <taxon>Eukaryota</taxon>
        <taxon>Metazoa</taxon>
        <taxon>Chordata</taxon>
        <taxon>Craniata</taxon>
        <taxon>Vertebrata</taxon>
        <taxon>Euteleostomi</taxon>
        <taxon>Archelosauria</taxon>
        <taxon>Archosauria</taxon>
        <taxon>Dinosauria</taxon>
        <taxon>Saurischia</taxon>
        <taxon>Theropoda</taxon>
        <taxon>Coelurosauria</taxon>
        <taxon>Aves</taxon>
        <taxon>Neognathae</taxon>
        <taxon>Neoaves</taxon>
        <taxon>Telluraves</taxon>
        <taxon>Australaves</taxon>
        <taxon>Passeriformes</taxon>
        <taxon>Sylvioidea</taxon>
        <taxon>Phylloscopidae</taxon>
        <taxon>Rhadina</taxon>
    </lineage>
</organism>
<name>A0A7L2N4G1_9PASS</name>
<evidence type="ECO:0000256" key="10">
    <source>
        <dbReference type="SAM" id="SignalP"/>
    </source>
</evidence>
<dbReference type="PRINTS" id="PR01077">
    <property type="entry name" value="CLAUDIN"/>
</dbReference>
<evidence type="ECO:0000256" key="8">
    <source>
        <dbReference type="ARBA" id="ARBA00022989"/>
    </source>
</evidence>